<feature type="transmembrane region" description="Helical" evidence="6">
    <location>
        <begin position="273"/>
        <end position="299"/>
    </location>
</feature>
<dbReference type="GO" id="GO:0005886">
    <property type="term" value="C:plasma membrane"/>
    <property type="evidence" value="ECO:0007669"/>
    <property type="project" value="TreeGrafter"/>
</dbReference>
<dbReference type="InterPro" id="IPR013525">
    <property type="entry name" value="ABC2_TM"/>
</dbReference>
<dbReference type="Pfam" id="PF19055">
    <property type="entry name" value="ABC2_membrane_7"/>
    <property type="match status" value="1"/>
</dbReference>
<organism evidence="9 10">
    <name type="scientific">Leptotrombidium deliense</name>
    <dbReference type="NCBI Taxonomy" id="299467"/>
    <lineage>
        <taxon>Eukaryota</taxon>
        <taxon>Metazoa</taxon>
        <taxon>Ecdysozoa</taxon>
        <taxon>Arthropoda</taxon>
        <taxon>Chelicerata</taxon>
        <taxon>Arachnida</taxon>
        <taxon>Acari</taxon>
        <taxon>Acariformes</taxon>
        <taxon>Trombidiformes</taxon>
        <taxon>Prostigmata</taxon>
        <taxon>Anystina</taxon>
        <taxon>Parasitengona</taxon>
        <taxon>Trombiculoidea</taxon>
        <taxon>Trombiculidae</taxon>
        <taxon>Leptotrombidium</taxon>
    </lineage>
</organism>
<feature type="transmembrane region" description="Helical" evidence="6">
    <location>
        <begin position="491"/>
        <end position="510"/>
    </location>
</feature>
<dbReference type="GO" id="GO:0005524">
    <property type="term" value="F:ATP binding"/>
    <property type="evidence" value="ECO:0007669"/>
    <property type="project" value="UniProtKB-KW"/>
</dbReference>
<proteinExistence type="predicted"/>
<accession>A0A443S4U4</accession>
<sequence>MELVNKPTVLVLDEPTSGLDSGSALHCVQLLRELTQSKSNPLAILASIHQPSAKLLFEFHKLYLLSYNGKLIYNGQVNELLQYFNQYNMACPEFHNPADHALEIASGDYGDEVIEAMAQHQSTLQCSDRRGSIIGEFVEYSVPSAIAAMRNHSASSLFSQCSTLTIRALKSTFRDPILNYTRLIEHIIVGAVLVMLYGEDVSKESGCMAAHSSATFSVKKLRHTQTVLFQNLGFIFFSILVMLYASMMPILLQFPTEISVFLRERTNGWYSSISYYVAKTMADIPFVFLFASIFASMIYYPTGQINDPWRFGAFLVISILISMIGQSYGLLIGIIFIENLRAASFIAPLSIFPFVLFCGFFVRVALIPSYLQLFATISPMRYAMEAMIIIIYGFGRCDQSTTMQHGQSSNGIVIEFLNYTTKLFLDFSSALPNLHVFAFDKNMSSSYASSFDAHIENMTVSQFNFQDINENKSIALLEFQLRDSDLWTHTWILVASVIVLKVTTYFALLCKVNIKK</sequence>
<dbReference type="VEuPathDB" id="VectorBase:LDEU009462"/>
<keyword evidence="10" id="KW-1185">Reference proteome</keyword>
<comment type="caution">
    <text evidence="9">The sequence shown here is derived from an EMBL/GenBank/DDBJ whole genome shotgun (WGS) entry which is preliminary data.</text>
</comment>
<feature type="transmembrane region" description="Helical" evidence="6">
    <location>
        <begin position="311"/>
        <end position="337"/>
    </location>
</feature>
<name>A0A443S4U4_9ACAR</name>
<dbReference type="PANTHER" id="PTHR48041:SF78">
    <property type="entry name" value="ABC TRANSPORTER EXPRESSED IN TRACHEA, ISOFORM A"/>
    <property type="match status" value="1"/>
</dbReference>
<evidence type="ECO:0000256" key="5">
    <source>
        <dbReference type="ARBA" id="ARBA00023136"/>
    </source>
</evidence>
<keyword evidence="9" id="KW-0067">ATP-binding</keyword>
<keyword evidence="2" id="KW-0813">Transport</keyword>
<evidence type="ECO:0000256" key="3">
    <source>
        <dbReference type="ARBA" id="ARBA00022692"/>
    </source>
</evidence>
<keyword evidence="4 6" id="KW-1133">Transmembrane helix</keyword>
<feature type="domain" description="ABC transporter family G" evidence="8">
    <location>
        <begin position="49"/>
        <end position="109"/>
    </location>
</feature>
<protein>
    <submittedName>
        <fullName evidence="9">ATP-binding cassette sub-family G member 1-like isoform X2</fullName>
    </submittedName>
</protein>
<feature type="domain" description="ABC-2 type transporter transmembrane" evidence="7">
    <location>
        <begin position="160"/>
        <end position="392"/>
    </location>
</feature>
<keyword evidence="5 6" id="KW-0472">Membrane</keyword>
<evidence type="ECO:0000259" key="8">
    <source>
        <dbReference type="Pfam" id="PF19055"/>
    </source>
</evidence>
<dbReference type="STRING" id="299467.A0A443S4U4"/>
<dbReference type="InterPro" id="IPR043926">
    <property type="entry name" value="ABCG_dom"/>
</dbReference>
<feature type="transmembrane region" description="Helical" evidence="6">
    <location>
        <begin position="349"/>
        <end position="371"/>
    </location>
</feature>
<dbReference type="PANTHER" id="PTHR48041">
    <property type="entry name" value="ABC TRANSPORTER G FAMILY MEMBER 28"/>
    <property type="match status" value="1"/>
</dbReference>
<dbReference type="InterPro" id="IPR050352">
    <property type="entry name" value="ABCG_transporters"/>
</dbReference>
<dbReference type="AlphaFoldDB" id="A0A443S4U4"/>
<dbReference type="SUPFAM" id="SSF52540">
    <property type="entry name" value="P-loop containing nucleoside triphosphate hydrolases"/>
    <property type="match status" value="1"/>
</dbReference>
<dbReference type="OrthoDB" id="9989122at2759"/>
<evidence type="ECO:0000256" key="6">
    <source>
        <dbReference type="SAM" id="Phobius"/>
    </source>
</evidence>
<dbReference type="Gene3D" id="3.40.50.300">
    <property type="entry name" value="P-loop containing nucleotide triphosphate hydrolases"/>
    <property type="match status" value="1"/>
</dbReference>
<dbReference type="InterPro" id="IPR027417">
    <property type="entry name" value="P-loop_NTPase"/>
</dbReference>
<evidence type="ECO:0000256" key="2">
    <source>
        <dbReference type="ARBA" id="ARBA00022448"/>
    </source>
</evidence>
<keyword evidence="9" id="KW-0547">Nucleotide-binding</keyword>
<reference evidence="9 10" key="1">
    <citation type="journal article" date="2018" name="Gigascience">
        <title>Genomes of trombidid mites reveal novel predicted allergens and laterally-transferred genes associated with secondary metabolism.</title>
        <authorList>
            <person name="Dong X."/>
            <person name="Chaisiri K."/>
            <person name="Xia D."/>
            <person name="Armstrong S.D."/>
            <person name="Fang Y."/>
            <person name="Donnelly M.J."/>
            <person name="Kadowaki T."/>
            <person name="McGarry J.W."/>
            <person name="Darby A.C."/>
            <person name="Makepeace B.L."/>
        </authorList>
    </citation>
    <scope>NUCLEOTIDE SEQUENCE [LARGE SCALE GENOMIC DNA]</scope>
    <source>
        <strain evidence="9">UoL-UT</strain>
    </source>
</reference>
<gene>
    <name evidence="9" type="ORF">B4U80_04892</name>
</gene>
<evidence type="ECO:0000256" key="4">
    <source>
        <dbReference type="ARBA" id="ARBA00022989"/>
    </source>
</evidence>
<evidence type="ECO:0000313" key="10">
    <source>
        <dbReference type="Proteomes" id="UP000288716"/>
    </source>
</evidence>
<evidence type="ECO:0000256" key="1">
    <source>
        <dbReference type="ARBA" id="ARBA00004141"/>
    </source>
</evidence>
<dbReference type="Pfam" id="PF01061">
    <property type="entry name" value="ABC2_membrane"/>
    <property type="match status" value="1"/>
</dbReference>
<keyword evidence="3 6" id="KW-0812">Transmembrane</keyword>
<feature type="transmembrane region" description="Helical" evidence="6">
    <location>
        <begin position="232"/>
        <end position="252"/>
    </location>
</feature>
<dbReference type="Proteomes" id="UP000288716">
    <property type="component" value="Unassembled WGS sequence"/>
</dbReference>
<evidence type="ECO:0000313" key="9">
    <source>
        <dbReference type="EMBL" id="RWS22578.1"/>
    </source>
</evidence>
<comment type="subcellular location">
    <subcellularLocation>
        <location evidence="1">Membrane</location>
        <topology evidence="1">Multi-pass membrane protein</topology>
    </subcellularLocation>
</comment>
<dbReference type="EMBL" id="NCKV01008414">
    <property type="protein sequence ID" value="RWS22578.1"/>
    <property type="molecule type" value="Genomic_DNA"/>
</dbReference>
<evidence type="ECO:0000259" key="7">
    <source>
        <dbReference type="Pfam" id="PF01061"/>
    </source>
</evidence>
<dbReference type="GO" id="GO:0140359">
    <property type="term" value="F:ABC-type transporter activity"/>
    <property type="evidence" value="ECO:0007669"/>
    <property type="project" value="InterPro"/>
</dbReference>